<dbReference type="CDD" id="cd00812">
    <property type="entry name" value="LeuRS_core"/>
    <property type="match status" value="1"/>
</dbReference>
<evidence type="ECO:0000256" key="5">
    <source>
        <dbReference type="ARBA" id="ARBA00022741"/>
    </source>
</evidence>
<dbReference type="GO" id="GO:0005829">
    <property type="term" value="C:cytosol"/>
    <property type="evidence" value="ECO:0007669"/>
    <property type="project" value="TreeGrafter"/>
</dbReference>
<evidence type="ECO:0000256" key="7">
    <source>
        <dbReference type="ARBA" id="ARBA00022917"/>
    </source>
</evidence>
<dbReference type="InterPro" id="IPR009008">
    <property type="entry name" value="Val/Leu/Ile-tRNA-synth_edit"/>
</dbReference>
<proteinExistence type="inferred from homology"/>
<dbReference type="GO" id="GO:0004823">
    <property type="term" value="F:leucine-tRNA ligase activity"/>
    <property type="evidence" value="ECO:0007669"/>
    <property type="project" value="UniProtKB-UniRule"/>
</dbReference>
<dbReference type="Pfam" id="PF13603">
    <property type="entry name" value="tRNA-synt_1_2"/>
    <property type="match status" value="1"/>
</dbReference>
<evidence type="ECO:0000256" key="1">
    <source>
        <dbReference type="ARBA" id="ARBA00005594"/>
    </source>
</evidence>
<dbReference type="PRINTS" id="PR00985">
    <property type="entry name" value="TRNASYNTHLEU"/>
</dbReference>
<gene>
    <name evidence="13" type="primary">leuS_2</name>
    <name evidence="13" type="ORF">NCTC13465_00976</name>
</gene>
<dbReference type="InterPro" id="IPR002302">
    <property type="entry name" value="Leu-tRNA-ligase"/>
</dbReference>
<dbReference type="PANTHER" id="PTHR43740:SF2">
    <property type="entry name" value="LEUCINE--TRNA LIGASE, MITOCHONDRIAL"/>
    <property type="match status" value="1"/>
</dbReference>
<dbReference type="Pfam" id="PF09334">
    <property type="entry name" value="tRNA-synt_1g"/>
    <property type="match status" value="1"/>
</dbReference>
<dbReference type="EC" id="6.1.1.4" evidence="2 9"/>
<dbReference type="FunFam" id="3.40.50.620:FF:000003">
    <property type="entry name" value="Leucine--tRNA ligase"/>
    <property type="match status" value="1"/>
</dbReference>
<dbReference type="InterPro" id="IPR015413">
    <property type="entry name" value="Methionyl/Leucyl_tRNA_Synth"/>
</dbReference>
<dbReference type="InterPro" id="IPR001412">
    <property type="entry name" value="aa-tRNA-synth_I_CS"/>
</dbReference>
<evidence type="ECO:0000256" key="2">
    <source>
        <dbReference type="ARBA" id="ARBA00013164"/>
    </source>
</evidence>
<dbReference type="FunFam" id="3.90.740.10:FF:000012">
    <property type="entry name" value="Leucine--tRNA ligase"/>
    <property type="match status" value="1"/>
</dbReference>
<dbReference type="PROSITE" id="PS00178">
    <property type="entry name" value="AA_TRNA_LIGASE_I"/>
    <property type="match status" value="1"/>
</dbReference>
<dbReference type="AlphaFoldDB" id="A0A2X3H1R8"/>
<evidence type="ECO:0000313" key="13">
    <source>
        <dbReference type="EMBL" id="SQC41730.1"/>
    </source>
</evidence>
<dbReference type="NCBIfam" id="TIGR00396">
    <property type="entry name" value="leuS_bact"/>
    <property type="match status" value="1"/>
</dbReference>
<keyword evidence="5 10" id="KW-0547">Nucleotide-binding</keyword>
<comment type="similarity">
    <text evidence="1 10">Belongs to the class-I aminoacyl-tRNA synthetase family.</text>
</comment>
<keyword evidence="7 10" id="KW-0648">Protein biosynthesis</keyword>
<keyword evidence="4 10" id="KW-0436">Ligase</keyword>
<evidence type="ECO:0000256" key="10">
    <source>
        <dbReference type="RuleBase" id="RU363039"/>
    </source>
</evidence>
<evidence type="ECO:0000259" key="12">
    <source>
        <dbReference type="Pfam" id="PF13603"/>
    </source>
</evidence>
<dbReference type="InterPro" id="IPR014729">
    <property type="entry name" value="Rossmann-like_a/b/a_fold"/>
</dbReference>
<sequence>MQEQYRPEEIESKVQLHWDENRTFEVTEDESKEKYYCLSMLPYPSGRLHMGHVRNYTIGDVIARYQRMLGKNVLQPIGWDAFGLPAEGAAVKNNTAPAPWTYDNIAYMKNQLKMLGFGYDWSRELATCTPEYYRWEQKFFTELYKKGLVYKKTSAVNWCPNDQTVLANEQVIDGCCWRCDTKVERKEIPQWFIKITAYADELLNDLDKLDHWPDTVKTMQRNWIGRSEGVEISFDVNDYADKLTVYTTRPDTFMGCTYLAVAAGHPLAQQAAANNPALATFIDECRNTKVAEADMATMEKKGVDTGFKAIHPLTGEEIPVWAANFVLMEYGTGAVMAVPGHDQRDYEFAQQVRSEH</sequence>
<dbReference type="PANTHER" id="PTHR43740">
    <property type="entry name" value="LEUCYL-TRNA SYNTHETASE"/>
    <property type="match status" value="1"/>
</dbReference>
<dbReference type="GO" id="GO:0006429">
    <property type="term" value="P:leucyl-tRNA aminoacylation"/>
    <property type="evidence" value="ECO:0007669"/>
    <property type="project" value="UniProtKB-UniRule"/>
</dbReference>
<evidence type="ECO:0000313" key="14">
    <source>
        <dbReference type="Proteomes" id="UP000251721"/>
    </source>
</evidence>
<dbReference type="Proteomes" id="UP000251721">
    <property type="component" value="Unassembled WGS sequence"/>
</dbReference>
<keyword evidence="6 10" id="KW-0067">ATP-binding</keyword>
<dbReference type="InterPro" id="IPR025709">
    <property type="entry name" value="Leu_tRNA-synth_edit"/>
</dbReference>
<dbReference type="FunFam" id="1.10.730.10:FF:000002">
    <property type="entry name" value="Leucine--tRNA ligase"/>
    <property type="match status" value="1"/>
</dbReference>
<name>A0A2X3H1R8_KLEPN</name>
<dbReference type="EMBL" id="UAWQ01000006">
    <property type="protein sequence ID" value="SQC41730.1"/>
    <property type="molecule type" value="Genomic_DNA"/>
</dbReference>
<dbReference type="SUPFAM" id="SSF50677">
    <property type="entry name" value="ValRS/IleRS/LeuRS editing domain"/>
    <property type="match status" value="1"/>
</dbReference>
<accession>A0A2X3H1R8</accession>
<keyword evidence="8 10" id="KW-0030">Aminoacyl-tRNA synthetase</keyword>
<dbReference type="SUPFAM" id="SSF52374">
    <property type="entry name" value="Nucleotidylyl transferase"/>
    <property type="match status" value="1"/>
</dbReference>
<evidence type="ECO:0000256" key="4">
    <source>
        <dbReference type="ARBA" id="ARBA00022598"/>
    </source>
</evidence>
<evidence type="ECO:0000256" key="3">
    <source>
        <dbReference type="ARBA" id="ARBA00022490"/>
    </source>
</evidence>
<evidence type="ECO:0000259" key="11">
    <source>
        <dbReference type="Pfam" id="PF09334"/>
    </source>
</evidence>
<evidence type="ECO:0000256" key="6">
    <source>
        <dbReference type="ARBA" id="ARBA00022840"/>
    </source>
</evidence>
<organism evidence="13 14">
    <name type="scientific">Klebsiella pneumoniae</name>
    <dbReference type="NCBI Taxonomy" id="573"/>
    <lineage>
        <taxon>Bacteria</taxon>
        <taxon>Pseudomonadati</taxon>
        <taxon>Pseudomonadota</taxon>
        <taxon>Gammaproteobacteria</taxon>
        <taxon>Enterobacterales</taxon>
        <taxon>Enterobacteriaceae</taxon>
        <taxon>Klebsiella/Raoultella group</taxon>
        <taxon>Klebsiella</taxon>
        <taxon>Klebsiella pneumoniae complex</taxon>
    </lineage>
</organism>
<dbReference type="GO" id="GO:0005524">
    <property type="term" value="F:ATP binding"/>
    <property type="evidence" value="ECO:0007669"/>
    <property type="project" value="UniProtKB-KW"/>
</dbReference>
<evidence type="ECO:0000256" key="8">
    <source>
        <dbReference type="ARBA" id="ARBA00023146"/>
    </source>
</evidence>
<reference evidence="13 14" key="1">
    <citation type="submission" date="2018-06" db="EMBL/GenBank/DDBJ databases">
        <authorList>
            <consortium name="Pathogen Informatics"/>
            <person name="Doyle S."/>
        </authorList>
    </citation>
    <scope>NUCLEOTIDE SEQUENCE [LARGE SCALE GENOMIC DNA]</scope>
    <source>
        <strain evidence="13 14">NCTC13465</strain>
    </source>
</reference>
<keyword evidence="3" id="KW-0963">Cytoplasm</keyword>
<dbReference type="Gene3D" id="3.90.740.10">
    <property type="entry name" value="Valyl/Leucyl/Isoleucyl-tRNA synthetase, editing domain"/>
    <property type="match status" value="1"/>
</dbReference>
<feature type="domain" description="Leucyl-tRNA synthetase editing" evidence="12">
    <location>
        <begin position="221"/>
        <end position="351"/>
    </location>
</feature>
<protein>
    <recommendedName>
        <fullName evidence="2 9">Leucine--tRNA ligase</fullName>
        <ecNumber evidence="2 9">6.1.1.4</ecNumber>
    </recommendedName>
</protein>
<feature type="domain" description="Methionyl/Leucyl tRNA synthetase" evidence="11">
    <location>
        <begin position="39"/>
        <end position="183"/>
    </location>
</feature>
<dbReference type="GO" id="GO:0002161">
    <property type="term" value="F:aminoacyl-tRNA deacylase activity"/>
    <property type="evidence" value="ECO:0007669"/>
    <property type="project" value="InterPro"/>
</dbReference>
<dbReference type="Gene3D" id="3.40.50.620">
    <property type="entry name" value="HUPs"/>
    <property type="match status" value="1"/>
</dbReference>
<evidence type="ECO:0000256" key="9">
    <source>
        <dbReference type="NCBIfam" id="TIGR00396"/>
    </source>
</evidence>